<evidence type="ECO:0000256" key="2">
    <source>
        <dbReference type="SAM" id="Phobius"/>
    </source>
</evidence>
<accession>A0ABV2ANM0</accession>
<comment type="caution">
    <text evidence="3">The sequence shown here is derived from an EMBL/GenBank/DDBJ whole genome shotgun (WGS) entry which is preliminary data.</text>
</comment>
<sequence>MVSEQCTKRCIKGYGIILSSNKFVQRLIVTCSITKGKVHRFDNNAVCAKIPLCPKTAIPNGKYSSNCGTTVGQTCIALCNEKFLPPSTTLKCEFKNRQSHFNPQTVTCKKVQCPGMTKPSIGVDLKKCATPTNVDDKCNWGCKAKFKPHKTTSTIAICQFAKKTNTGTWSVVPKCDPVFETCGLPQDKSIDVSRCQQKIADDECVAICPDGRIVRTKCTKTSNAKPVFSPPIVCSRKKDETERNLVYGLSGAAIGIVILILIVVTVICCRRKHASEEIEEQSESSDENTKRSNSDSLSTKSPVGR</sequence>
<dbReference type="Proteomes" id="UP001439008">
    <property type="component" value="Unassembled WGS sequence"/>
</dbReference>
<keyword evidence="2" id="KW-0812">Transmembrane</keyword>
<keyword evidence="4" id="KW-1185">Reference proteome</keyword>
<keyword evidence="2" id="KW-0472">Membrane</keyword>
<evidence type="ECO:0000256" key="1">
    <source>
        <dbReference type="SAM" id="MobiDB-lite"/>
    </source>
</evidence>
<feature type="compositionally biased region" description="Polar residues" evidence="1">
    <location>
        <begin position="294"/>
        <end position="305"/>
    </location>
</feature>
<organism evidence="3 4">
    <name type="scientific">Bonamia ostreae</name>
    <dbReference type="NCBI Taxonomy" id="126728"/>
    <lineage>
        <taxon>Eukaryota</taxon>
        <taxon>Sar</taxon>
        <taxon>Rhizaria</taxon>
        <taxon>Endomyxa</taxon>
        <taxon>Ascetosporea</taxon>
        <taxon>Haplosporida</taxon>
        <taxon>Bonamia</taxon>
    </lineage>
</organism>
<evidence type="ECO:0000313" key="3">
    <source>
        <dbReference type="EMBL" id="MES1921257.1"/>
    </source>
</evidence>
<feature type="region of interest" description="Disordered" evidence="1">
    <location>
        <begin position="276"/>
        <end position="305"/>
    </location>
</feature>
<proteinExistence type="predicted"/>
<gene>
    <name evidence="3" type="ORF">MHBO_002811</name>
</gene>
<keyword evidence="2" id="KW-1133">Transmembrane helix</keyword>
<dbReference type="EMBL" id="JBDODL010001197">
    <property type="protein sequence ID" value="MES1921257.1"/>
    <property type="molecule type" value="Genomic_DNA"/>
</dbReference>
<evidence type="ECO:0000313" key="4">
    <source>
        <dbReference type="Proteomes" id="UP001439008"/>
    </source>
</evidence>
<name>A0ABV2ANM0_9EUKA</name>
<feature type="compositionally biased region" description="Acidic residues" evidence="1">
    <location>
        <begin position="277"/>
        <end position="286"/>
    </location>
</feature>
<feature type="transmembrane region" description="Helical" evidence="2">
    <location>
        <begin position="245"/>
        <end position="269"/>
    </location>
</feature>
<protein>
    <submittedName>
        <fullName evidence="3">Uncharacterized protein</fullName>
    </submittedName>
</protein>
<reference evidence="3 4" key="1">
    <citation type="journal article" date="2024" name="BMC Biol.">
        <title>Comparative genomics of Ascetosporea gives new insight into the evolutionary basis for animal parasitism in Rhizaria.</title>
        <authorList>
            <person name="Hiltunen Thoren M."/>
            <person name="Onut-Brannstrom I."/>
            <person name="Alfjorden A."/>
            <person name="Peckova H."/>
            <person name="Swords F."/>
            <person name="Hooper C."/>
            <person name="Holzer A.S."/>
            <person name="Bass D."/>
            <person name="Burki F."/>
        </authorList>
    </citation>
    <scope>NUCLEOTIDE SEQUENCE [LARGE SCALE GENOMIC DNA]</scope>
    <source>
        <strain evidence="3">20-A016</strain>
    </source>
</reference>